<keyword evidence="5 6" id="KW-0968">Cytoplasmic vesicle</keyword>
<evidence type="ECO:0000256" key="3">
    <source>
        <dbReference type="ARBA" id="ARBA00023136"/>
    </source>
</evidence>
<dbReference type="GO" id="GO:0030132">
    <property type="term" value="C:clathrin coat of coated pit"/>
    <property type="evidence" value="ECO:0007669"/>
    <property type="project" value="InterPro"/>
</dbReference>
<organism evidence="10">
    <name type="scientific">Cyclophora tenuis</name>
    <name type="common">Marine diatom</name>
    <dbReference type="NCBI Taxonomy" id="216820"/>
    <lineage>
        <taxon>Eukaryota</taxon>
        <taxon>Sar</taxon>
        <taxon>Stramenopiles</taxon>
        <taxon>Ochrophyta</taxon>
        <taxon>Bacillariophyta</taxon>
        <taxon>Fragilariophyceae</taxon>
        <taxon>Fragilariophycidae</taxon>
        <taxon>Cyclophorales</taxon>
        <taxon>Cyclophoraceae</taxon>
        <taxon>Cyclophora</taxon>
    </lineage>
</organism>
<evidence type="ECO:0000313" key="9">
    <source>
        <dbReference type="EMBL" id="CAD8939856.1"/>
    </source>
</evidence>
<sequence length="230" mass="24564">MEDFATPPAETGDAPIILGEPPVDFASPPVDFASPPTEPAPPVEDAFLGTVDETPPALAPEGGDDPILLGGPPPLMDPTAGGDPASDPAEVPLEGGGAVVDEGEEAAAIVPSGPSPMQKWNEEWQQVLMERKDAENAKKAEFIAAAEEAMKTFQEQRESKREAKIAKNRQDEQAKLEAIEADLENDNSWQRVCKMVELSHDSASEAADVKRMRDTMILLKNEAARATVLS</sequence>
<dbReference type="GO" id="GO:0005198">
    <property type="term" value="F:structural molecule activity"/>
    <property type="evidence" value="ECO:0007669"/>
    <property type="project" value="InterPro"/>
</dbReference>
<evidence type="ECO:0000256" key="2">
    <source>
        <dbReference type="ARBA" id="ARBA00005263"/>
    </source>
</evidence>
<dbReference type="GO" id="GO:0030130">
    <property type="term" value="C:clathrin coat of trans-Golgi network vesicle"/>
    <property type="evidence" value="ECO:0007669"/>
    <property type="project" value="InterPro"/>
</dbReference>
<name>A0A6U1RP42_CYCTE</name>
<gene>
    <name evidence="9" type="ORF">CTEN0397_LOCUS10921</name>
    <name evidence="10" type="ORF">CTEN0397_LOCUS10922</name>
</gene>
<comment type="function">
    <text evidence="6">Clathrin is the major protein of the polyhedral coat of coated pits and vesicles.</text>
</comment>
<evidence type="ECO:0000256" key="4">
    <source>
        <dbReference type="ARBA" id="ARBA00023176"/>
    </source>
</evidence>
<dbReference type="GO" id="GO:0006886">
    <property type="term" value="P:intracellular protein transport"/>
    <property type="evidence" value="ECO:0007669"/>
    <property type="project" value="InterPro"/>
</dbReference>
<evidence type="ECO:0000313" key="10">
    <source>
        <dbReference type="EMBL" id="CAD8939857.1"/>
    </source>
</evidence>
<evidence type="ECO:0000256" key="5">
    <source>
        <dbReference type="ARBA" id="ARBA00023329"/>
    </source>
</evidence>
<dbReference type="AlphaFoldDB" id="A0A6U1RP42"/>
<feature type="region of interest" description="Disordered" evidence="8">
    <location>
        <begin position="1"/>
        <end position="96"/>
    </location>
</feature>
<feature type="coiled-coil region" evidence="7">
    <location>
        <begin position="117"/>
        <end position="163"/>
    </location>
</feature>
<keyword evidence="4 6" id="KW-0168">Coated pit</keyword>
<keyword evidence="3 6" id="KW-0472">Membrane</keyword>
<evidence type="ECO:0000256" key="6">
    <source>
        <dbReference type="RuleBase" id="RU363137"/>
    </source>
</evidence>
<comment type="similarity">
    <text evidence="2 6">Belongs to the clathrin light chain family.</text>
</comment>
<keyword evidence="7" id="KW-0175">Coiled coil</keyword>
<protein>
    <recommendedName>
        <fullName evidence="6">Clathrin light chain</fullName>
    </recommendedName>
</protein>
<evidence type="ECO:0000256" key="8">
    <source>
        <dbReference type="SAM" id="MobiDB-lite"/>
    </source>
</evidence>
<evidence type="ECO:0000256" key="1">
    <source>
        <dbReference type="ARBA" id="ARBA00004180"/>
    </source>
</evidence>
<evidence type="ECO:0000256" key="7">
    <source>
        <dbReference type="SAM" id="Coils"/>
    </source>
</evidence>
<dbReference type="EMBL" id="HBFW01017050">
    <property type="protein sequence ID" value="CAD8939856.1"/>
    <property type="molecule type" value="Transcribed_RNA"/>
</dbReference>
<dbReference type="EMBL" id="HBFW01017051">
    <property type="protein sequence ID" value="CAD8939857.1"/>
    <property type="molecule type" value="Transcribed_RNA"/>
</dbReference>
<proteinExistence type="inferred from homology"/>
<dbReference type="InterPro" id="IPR000996">
    <property type="entry name" value="Clathrin_L-chain"/>
</dbReference>
<dbReference type="GO" id="GO:0016192">
    <property type="term" value="P:vesicle-mediated transport"/>
    <property type="evidence" value="ECO:0007669"/>
    <property type="project" value="InterPro"/>
</dbReference>
<dbReference type="Pfam" id="PF01086">
    <property type="entry name" value="Clathrin_lg_ch"/>
    <property type="match status" value="1"/>
</dbReference>
<comment type="subcellular location">
    <subcellularLocation>
        <location evidence="1 6">Cytoplasmic vesicle membrane</location>
        <topology evidence="1 6">Peripheral membrane protein</topology>
        <orientation evidence="1 6">Cytoplasmic side</orientation>
    </subcellularLocation>
    <subcellularLocation>
        <location evidence="6">Membrane</location>
        <location evidence="6">Coated pit</location>
        <topology evidence="6">Peripheral membrane protein</topology>
        <orientation evidence="6">Cytoplasmic side</orientation>
    </subcellularLocation>
    <text evidence="6">Cytoplasmic face of coated pits and vesicles.</text>
</comment>
<reference evidence="10" key="1">
    <citation type="submission" date="2021-01" db="EMBL/GenBank/DDBJ databases">
        <authorList>
            <person name="Corre E."/>
            <person name="Pelletier E."/>
            <person name="Niang G."/>
            <person name="Scheremetjew M."/>
            <person name="Finn R."/>
            <person name="Kale V."/>
            <person name="Holt S."/>
            <person name="Cochrane G."/>
            <person name="Meng A."/>
            <person name="Brown T."/>
            <person name="Cohen L."/>
        </authorList>
    </citation>
    <scope>NUCLEOTIDE SEQUENCE</scope>
    <source>
        <strain evidence="10">ECT3854</strain>
    </source>
</reference>
<accession>A0A6U1RP42</accession>